<reference evidence="3 4" key="1">
    <citation type="submission" date="2024-02" db="EMBL/GenBank/DDBJ databases">
        <authorList>
            <person name="Chen Y."/>
            <person name="Shah S."/>
            <person name="Dougan E. K."/>
            <person name="Thang M."/>
            <person name="Chan C."/>
        </authorList>
    </citation>
    <scope>NUCLEOTIDE SEQUENCE [LARGE SCALE GENOMIC DNA]</scope>
</reference>
<keyword evidence="4" id="KW-1185">Reference proteome</keyword>
<proteinExistence type="predicted"/>
<dbReference type="InterPro" id="IPR001525">
    <property type="entry name" value="C5_MeTfrase"/>
</dbReference>
<gene>
    <name evidence="3" type="ORF">CCMP2556_LOCUS14464</name>
</gene>
<dbReference type="Pfam" id="PF00145">
    <property type="entry name" value="DNA_methylase"/>
    <property type="match status" value="1"/>
</dbReference>
<dbReference type="EMBL" id="CAXAMN010007424">
    <property type="protein sequence ID" value="CAK9021486.1"/>
    <property type="molecule type" value="Genomic_DNA"/>
</dbReference>
<protein>
    <submittedName>
        <fullName evidence="3">Uncharacterized protein</fullName>
    </submittedName>
</protein>
<comment type="caution">
    <text evidence="3">The sequence shown here is derived from an EMBL/GenBank/DDBJ whole genome shotgun (WGS) entry which is preliminary data.</text>
</comment>
<organism evidence="3 4">
    <name type="scientific">Durusdinium trenchii</name>
    <dbReference type="NCBI Taxonomy" id="1381693"/>
    <lineage>
        <taxon>Eukaryota</taxon>
        <taxon>Sar</taxon>
        <taxon>Alveolata</taxon>
        <taxon>Dinophyceae</taxon>
        <taxon>Suessiales</taxon>
        <taxon>Symbiodiniaceae</taxon>
        <taxon>Durusdinium</taxon>
    </lineage>
</organism>
<sequence length="155" mass="17726">MNLFDSSASFDARVRAIDRAPLTLKQYCHTHGKECPIFAKTCQSDYDISGLPCPDMSPCGRRMYEEGQTSSVFACHAKLHIALQTPMLIIENVPELRMNMITKLYGRHYAIKQLFVEPTHTGHAAVARDRTYLILTLKSRVVEIHNVNKVYEDRR</sequence>
<evidence type="ECO:0000313" key="3">
    <source>
        <dbReference type="EMBL" id="CAK9021486.1"/>
    </source>
</evidence>
<dbReference type="Proteomes" id="UP001642484">
    <property type="component" value="Unassembled WGS sequence"/>
</dbReference>
<evidence type="ECO:0000256" key="2">
    <source>
        <dbReference type="ARBA" id="ARBA00022679"/>
    </source>
</evidence>
<dbReference type="InterPro" id="IPR029063">
    <property type="entry name" value="SAM-dependent_MTases_sf"/>
</dbReference>
<evidence type="ECO:0000313" key="4">
    <source>
        <dbReference type="Proteomes" id="UP001642484"/>
    </source>
</evidence>
<name>A0ABP0K4L1_9DINO</name>
<dbReference type="SUPFAM" id="SSF53335">
    <property type="entry name" value="S-adenosyl-L-methionine-dependent methyltransferases"/>
    <property type="match status" value="1"/>
</dbReference>
<keyword evidence="2" id="KW-0808">Transferase</keyword>
<accession>A0ABP0K4L1</accession>
<dbReference type="Gene3D" id="3.40.50.150">
    <property type="entry name" value="Vaccinia Virus protein VP39"/>
    <property type="match status" value="1"/>
</dbReference>
<keyword evidence="1" id="KW-0489">Methyltransferase</keyword>
<evidence type="ECO:0000256" key="1">
    <source>
        <dbReference type="ARBA" id="ARBA00022603"/>
    </source>
</evidence>